<accession>A5IYI7</accession>
<dbReference type="KEGG" id="maa:MAG3980"/>
<evidence type="ECO:0000313" key="2">
    <source>
        <dbReference type="Proteomes" id="UP000007065"/>
    </source>
</evidence>
<dbReference type="STRING" id="347257.MAG3980"/>
<dbReference type="AlphaFoldDB" id="A5IYI7"/>
<proteinExistence type="predicted"/>
<protein>
    <submittedName>
        <fullName evidence="1">Uncharacterized protein</fullName>
    </submittedName>
</protein>
<evidence type="ECO:0000313" key="1">
    <source>
        <dbReference type="EMBL" id="CAL59096.1"/>
    </source>
</evidence>
<gene>
    <name evidence="1" type="ordered locus">MAG3980</name>
</gene>
<sequence length="192" mass="22902">MANSYEDELDKLAYIELVKKTTENMTYITDDINKKIYESIYQEEDLDKLAGYYKLSEDLANGEAYEEDSELWNKFWTDEDIHLRADLWEQIDNDLKTNGIEANLYLANDLLLMPKDVEWVRINVYERAESISHINKEFDNWVSDQDLENCLSSYDKEEFIYDFKLEKQLEEKLEEKDKKEKALVSYVRSKNG</sequence>
<keyword evidence="2" id="KW-1185">Reference proteome</keyword>
<organism evidence="1 2">
    <name type="scientific">Mycoplasmopsis agalactiae (strain NCTC 10123 / CIP 59.7 / PG2)</name>
    <name type="common">Mycoplasma agalactiae</name>
    <dbReference type="NCBI Taxonomy" id="347257"/>
    <lineage>
        <taxon>Bacteria</taxon>
        <taxon>Bacillati</taxon>
        <taxon>Mycoplasmatota</taxon>
        <taxon>Mycoplasmoidales</taxon>
        <taxon>Metamycoplasmataceae</taxon>
        <taxon>Mycoplasmopsis</taxon>
    </lineage>
</organism>
<dbReference type="NCBIfam" id="NF045879">
    <property type="entry name" value="ICE_Mbov_0392"/>
    <property type="match status" value="1"/>
</dbReference>
<name>A5IYI7_MYCAP</name>
<dbReference type="Proteomes" id="UP000007065">
    <property type="component" value="Chromosome"/>
</dbReference>
<reference evidence="2" key="1">
    <citation type="journal article" date="2007" name="PLoS Genet.">
        <title>Being pathogenic, plastic, and sexual while living with a nearly minimal bacterial genome.</title>
        <authorList>
            <person name="Sirand-Pugnet P."/>
            <person name="Lartigue C."/>
            <person name="Marenda M."/>
            <person name="Jacob D."/>
            <person name="Barre A."/>
            <person name="Barbe V."/>
            <person name="Schenowitz C."/>
            <person name="Mangenot S."/>
            <person name="Couloux A."/>
            <person name="Segurens B."/>
            <person name="de Daruvar A."/>
            <person name="Blanchard A."/>
            <person name="Citti C."/>
        </authorList>
    </citation>
    <scope>NUCLEOTIDE SEQUENCE [LARGE SCALE GENOMIC DNA]</scope>
    <source>
        <strain evidence="2">PG2</strain>
    </source>
</reference>
<dbReference type="EMBL" id="CU179680">
    <property type="protein sequence ID" value="CAL59096.1"/>
    <property type="molecule type" value="Genomic_DNA"/>
</dbReference>
<dbReference type="HOGENOM" id="CLU_1254772_0_0_14"/>